<feature type="transmembrane region" description="Helical" evidence="1">
    <location>
        <begin position="12"/>
        <end position="38"/>
    </location>
</feature>
<proteinExistence type="predicted"/>
<keyword evidence="1" id="KW-0812">Transmembrane</keyword>
<feature type="transmembrane region" description="Helical" evidence="1">
    <location>
        <begin position="71"/>
        <end position="91"/>
    </location>
</feature>
<name>A0A1D1Y1I9_9ARAE</name>
<dbReference type="AlphaFoldDB" id="A0A1D1Y1I9"/>
<reference evidence="2" key="1">
    <citation type="submission" date="2015-07" db="EMBL/GenBank/DDBJ databases">
        <title>Transcriptome Assembly of Anthurium amnicola.</title>
        <authorList>
            <person name="Suzuki J."/>
        </authorList>
    </citation>
    <scope>NUCLEOTIDE SEQUENCE</scope>
</reference>
<protein>
    <submittedName>
        <fullName evidence="2">Uncharacterized protein</fullName>
    </submittedName>
</protein>
<feature type="transmembrane region" description="Helical" evidence="1">
    <location>
        <begin position="103"/>
        <end position="125"/>
    </location>
</feature>
<keyword evidence="1" id="KW-0472">Membrane</keyword>
<dbReference type="EMBL" id="GDJX01019486">
    <property type="protein sequence ID" value="JAT48450.1"/>
    <property type="molecule type" value="Transcribed_RNA"/>
</dbReference>
<sequence>MNTKQAYVIFKILRAIEILVVFICFVLEMVEYAAFLLFHADQGFPESSYFNAAINKSTIDENVVYYNGTKVFFYIVLLLTLADSGFYLSRYCRYYVGPFKRDISINAFFMMLWLVSGITNIYPVFNGYGFTCQNLLVIGGENAKPVIPNAVTRECNAKTMIISFNWINTFLFFVTTLIALKLWRERQIERFEGERRVEALGEVVYKYRPRPNTIVQVNEPEQVMIFKSEKRNTPTYVIKTSNNLI</sequence>
<organism evidence="2">
    <name type="scientific">Anthurium amnicola</name>
    <dbReference type="NCBI Taxonomy" id="1678845"/>
    <lineage>
        <taxon>Eukaryota</taxon>
        <taxon>Viridiplantae</taxon>
        <taxon>Streptophyta</taxon>
        <taxon>Embryophyta</taxon>
        <taxon>Tracheophyta</taxon>
        <taxon>Spermatophyta</taxon>
        <taxon>Magnoliopsida</taxon>
        <taxon>Liliopsida</taxon>
        <taxon>Araceae</taxon>
        <taxon>Pothoideae</taxon>
        <taxon>Potheae</taxon>
        <taxon>Anthurium</taxon>
    </lineage>
</organism>
<gene>
    <name evidence="2" type="ORF">g.17628</name>
</gene>
<feature type="transmembrane region" description="Helical" evidence="1">
    <location>
        <begin position="160"/>
        <end position="180"/>
    </location>
</feature>
<evidence type="ECO:0000313" key="2">
    <source>
        <dbReference type="EMBL" id="JAT48450.1"/>
    </source>
</evidence>
<evidence type="ECO:0000256" key="1">
    <source>
        <dbReference type="SAM" id="Phobius"/>
    </source>
</evidence>
<accession>A0A1D1Y1I9</accession>
<keyword evidence="1" id="KW-1133">Transmembrane helix</keyword>